<protein>
    <recommendedName>
        <fullName evidence="10">Zinc-finger domain-containing protein</fullName>
    </recommendedName>
</protein>
<evidence type="ECO:0000313" key="12">
    <source>
        <dbReference type="EMBL" id="WOH00321.1"/>
    </source>
</evidence>
<dbReference type="STRING" id="79200.A0A164Y4M9"/>
<accession>A0A164Y4M9</accession>
<organism evidence="11">
    <name type="scientific">Daucus carota subsp. sativus</name>
    <name type="common">Carrot</name>
    <dbReference type="NCBI Taxonomy" id="79200"/>
    <lineage>
        <taxon>Eukaryota</taxon>
        <taxon>Viridiplantae</taxon>
        <taxon>Streptophyta</taxon>
        <taxon>Embryophyta</taxon>
        <taxon>Tracheophyta</taxon>
        <taxon>Spermatophyta</taxon>
        <taxon>Magnoliopsida</taxon>
        <taxon>eudicotyledons</taxon>
        <taxon>Gunneridae</taxon>
        <taxon>Pentapetalae</taxon>
        <taxon>asterids</taxon>
        <taxon>campanulids</taxon>
        <taxon>Apiales</taxon>
        <taxon>Apiaceae</taxon>
        <taxon>Apioideae</taxon>
        <taxon>Scandiceae</taxon>
        <taxon>Daucinae</taxon>
        <taxon>Daucus</taxon>
        <taxon>Daucus sect. Daucus</taxon>
    </lineage>
</organism>
<dbReference type="Pfam" id="PF10497">
    <property type="entry name" value="zf-4CXXC_R1"/>
    <property type="match status" value="2"/>
</dbReference>
<evidence type="ECO:0000256" key="7">
    <source>
        <dbReference type="ARBA" id="ARBA00023015"/>
    </source>
</evidence>
<name>A0A164Y4M9_DAUCS</name>
<evidence type="ECO:0000256" key="6">
    <source>
        <dbReference type="ARBA" id="ARBA00022843"/>
    </source>
</evidence>
<evidence type="ECO:0000313" key="11">
    <source>
        <dbReference type="EMBL" id="KZM93968.1"/>
    </source>
</evidence>
<dbReference type="PANTHER" id="PTHR31169:SF8">
    <property type="entry name" value="ZINC-FINGER DOMAIN OF MONOAMINE-OXIDASE A REPRESSOR R1 PROTEIN"/>
    <property type="match status" value="1"/>
</dbReference>
<keyword evidence="13" id="KW-1185">Reference proteome</keyword>
<reference evidence="12" key="2">
    <citation type="submission" date="2022-03" db="EMBL/GenBank/DDBJ databases">
        <title>Draft title - Genomic analysis of global carrot germplasm unveils the trajectory of domestication and the origin of high carotenoid orange carrot.</title>
        <authorList>
            <person name="Iorizzo M."/>
            <person name="Ellison S."/>
            <person name="Senalik D."/>
            <person name="Macko-Podgorni A."/>
            <person name="Grzebelus D."/>
            <person name="Bostan H."/>
            <person name="Rolling W."/>
            <person name="Curaba J."/>
            <person name="Simon P."/>
        </authorList>
    </citation>
    <scope>NUCLEOTIDE SEQUENCE</scope>
    <source>
        <tissue evidence="12">Leaf</tissue>
    </source>
</reference>
<dbReference type="Gramene" id="KZM93968">
    <property type="protein sequence ID" value="KZM93968"/>
    <property type="gene ID" value="DCAR_017213"/>
</dbReference>
<evidence type="ECO:0000256" key="4">
    <source>
        <dbReference type="ARBA" id="ARBA00022499"/>
    </source>
</evidence>
<evidence type="ECO:0000256" key="3">
    <source>
        <dbReference type="ARBA" id="ARBA00022490"/>
    </source>
</evidence>
<dbReference type="GO" id="GO:0006355">
    <property type="term" value="P:regulation of DNA-templated transcription"/>
    <property type="evidence" value="ECO:0007669"/>
    <property type="project" value="InterPro"/>
</dbReference>
<dbReference type="InterPro" id="IPR018866">
    <property type="entry name" value="Znf-4CXXC_R1"/>
</dbReference>
<dbReference type="PANTHER" id="PTHR31169">
    <property type="entry name" value="OS05G0300700 PROTEIN"/>
    <property type="match status" value="1"/>
</dbReference>
<evidence type="ECO:0000259" key="10">
    <source>
        <dbReference type="Pfam" id="PF10497"/>
    </source>
</evidence>
<keyword evidence="7" id="KW-0805">Transcription regulation</keyword>
<dbReference type="AlphaFoldDB" id="A0A164Y4M9"/>
<keyword evidence="6" id="KW-0832">Ubl conjugation</keyword>
<keyword evidence="4" id="KW-1017">Isopeptide bond</keyword>
<comment type="subcellular location">
    <subcellularLocation>
        <location evidence="2">Cytoplasm</location>
    </subcellularLocation>
    <subcellularLocation>
        <location evidence="1">Nucleus</location>
    </subcellularLocation>
</comment>
<dbReference type="EMBL" id="LNRQ01000005">
    <property type="protein sequence ID" value="KZM93968.1"/>
    <property type="molecule type" value="Genomic_DNA"/>
</dbReference>
<feature type="domain" description="Zinc-finger" evidence="10">
    <location>
        <begin position="14"/>
        <end position="109"/>
    </location>
</feature>
<proteinExistence type="predicted"/>
<keyword evidence="8" id="KW-0804">Transcription</keyword>
<reference evidence="11" key="1">
    <citation type="journal article" date="2016" name="Nat. Genet.">
        <title>A high-quality carrot genome assembly provides new insights into carotenoid accumulation and asterid genome evolution.</title>
        <authorList>
            <person name="Iorizzo M."/>
            <person name="Ellison S."/>
            <person name="Senalik D."/>
            <person name="Zeng P."/>
            <person name="Satapoomin P."/>
            <person name="Huang J."/>
            <person name="Bowman M."/>
            <person name="Iovene M."/>
            <person name="Sanseverino W."/>
            <person name="Cavagnaro P."/>
            <person name="Yildiz M."/>
            <person name="Macko-Podgorni A."/>
            <person name="Moranska E."/>
            <person name="Grzebelus E."/>
            <person name="Grzebelus D."/>
            <person name="Ashrafi H."/>
            <person name="Zheng Z."/>
            <person name="Cheng S."/>
            <person name="Spooner D."/>
            <person name="Van Deynze A."/>
            <person name="Simon P."/>
        </authorList>
    </citation>
    <scope>NUCLEOTIDE SEQUENCE [LARGE SCALE GENOMIC DNA]</scope>
    <source>
        <tissue evidence="11">Leaf</tissue>
    </source>
</reference>
<evidence type="ECO:0000256" key="8">
    <source>
        <dbReference type="ARBA" id="ARBA00023163"/>
    </source>
</evidence>
<keyword evidence="3" id="KW-0963">Cytoplasm</keyword>
<evidence type="ECO:0000256" key="9">
    <source>
        <dbReference type="ARBA" id="ARBA00023242"/>
    </source>
</evidence>
<feature type="domain" description="Zinc-finger" evidence="10">
    <location>
        <begin position="137"/>
        <end position="207"/>
    </location>
</feature>
<evidence type="ECO:0000256" key="5">
    <source>
        <dbReference type="ARBA" id="ARBA00022553"/>
    </source>
</evidence>
<keyword evidence="5" id="KW-0597">Phosphoprotein</keyword>
<dbReference type="GO" id="GO:0005737">
    <property type="term" value="C:cytoplasm"/>
    <property type="evidence" value="ECO:0007669"/>
    <property type="project" value="UniProtKB-SubCell"/>
</dbReference>
<dbReference type="EMBL" id="CP093347">
    <property type="protein sequence ID" value="WOH00321.1"/>
    <property type="molecule type" value="Genomic_DNA"/>
</dbReference>
<evidence type="ECO:0000313" key="13">
    <source>
        <dbReference type="Proteomes" id="UP000077755"/>
    </source>
</evidence>
<keyword evidence="9" id="KW-0539">Nucleus</keyword>
<sequence>MAAISSSPGTSVNRQVKTCHQCRQHRSSATACKGQGKKKPCTLLYCQKCLLNRYGEKAEEAEASEVWSCPKCRDICNCSICRTKRGHLPTGNLSHKAKAAGYSSVSQLLHAKGPENFGLVKNANDTGASLKKRRASEKCPQHRSSATACKGQRKKKPCTLLYCQKCLLNRYGEKAEEAEASEVWSCPKCRDICNCSICRNANDTDASLKKRRASEKEIAAQGKKGKELVIFEGTVLNAQLLTAIPLQQYTMEELSYPSEDMVDEVGEVAEDVNAENDCSP</sequence>
<evidence type="ECO:0000256" key="2">
    <source>
        <dbReference type="ARBA" id="ARBA00004496"/>
    </source>
</evidence>
<dbReference type="InterPro" id="IPR040221">
    <property type="entry name" value="CDCA7/CDA7L"/>
</dbReference>
<gene>
    <name evidence="11" type="ORF">DCAR_017213</name>
    <name evidence="12" type="ORF">DCAR_0519680</name>
</gene>
<dbReference type="GO" id="GO:0005634">
    <property type="term" value="C:nucleus"/>
    <property type="evidence" value="ECO:0007669"/>
    <property type="project" value="UniProtKB-SubCell"/>
</dbReference>
<dbReference type="Proteomes" id="UP000077755">
    <property type="component" value="Chromosome 5"/>
</dbReference>
<evidence type="ECO:0000256" key="1">
    <source>
        <dbReference type="ARBA" id="ARBA00004123"/>
    </source>
</evidence>